<accession>A0A519BQA7</accession>
<keyword evidence="1 6" id="KW-0963">Cytoplasm</keyword>
<keyword evidence="4 6" id="KW-0808">Transferase</keyword>
<dbReference type="EMBL" id="SGBB01000001">
    <property type="protein sequence ID" value="RZD19467.1"/>
    <property type="molecule type" value="Genomic_DNA"/>
</dbReference>
<dbReference type="PIRSF" id="PIRSF003078">
    <property type="entry name" value="GidB"/>
    <property type="match status" value="1"/>
</dbReference>
<gene>
    <name evidence="6" type="primary">rsmG</name>
    <name evidence="7" type="ORF">EVG15_00880</name>
</gene>
<dbReference type="GO" id="GO:0070043">
    <property type="term" value="F:rRNA (guanine-N7-)-methyltransferase activity"/>
    <property type="evidence" value="ECO:0007669"/>
    <property type="project" value="UniProtKB-UniRule"/>
</dbReference>
<dbReference type="GO" id="GO:0005829">
    <property type="term" value="C:cytosol"/>
    <property type="evidence" value="ECO:0007669"/>
    <property type="project" value="TreeGrafter"/>
</dbReference>
<dbReference type="PANTHER" id="PTHR31760:SF0">
    <property type="entry name" value="S-ADENOSYL-L-METHIONINE-DEPENDENT METHYLTRANSFERASES SUPERFAMILY PROTEIN"/>
    <property type="match status" value="1"/>
</dbReference>
<keyword evidence="2 6" id="KW-0698">rRNA processing</keyword>
<dbReference type="Proteomes" id="UP000319296">
    <property type="component" value="Unassembled WGS sequence"/>
</dbReference>
<feature type="binding site" evidence="6">
    <location>
        <position position="132"/>
    </location>
    <ligand>
        <name>S-adenosyl-L-methionine</name>
        <dbReference type="ChEBI" id="CHEBI:59789"/>
    </ligand>
</feature>
<comment type="similarity">
    <text evidence="6">Belongs to the methyltransferase superfamily. RNA methyltransferase RsmG family.</text>
</comment>
<dbReference type="EC" id="2.1.1.-" evidence="6"/>
<proteinExistence type="inferred from homology"/>
<comment type="caution">
    <text evidence="6">Lacks conserved residue(s) required for the propagation of feature annotation.</text>
</comment>
<protein>
    <recommendedName>
        <fullName evidence="6">Ribosomal RNA small subunit methyltransferase G</fullName>
        <ecNumber evidence="6">2.1.1.-</ecNumber>
    </recommendedName>
    <alternativeName>
        <fullName evidence="6">16S rRNA 7-methylguanosine methyltransferase</fullName>
        <shortName evidence="6">16S rRNA m7G methyltransferase</shortName>
    </alternativeName>
</protein>
<evidence type="ECO:0000256" key="4">
    <source>
        <dbReference type="ARBA" id="ARBA00022679"/>
    </source>
</evidence>
<dbReference type="PANTHER" id="PTHR31760">
    <property type="entry name" value="S-ADENOSYL-L-METHIONINE-DEPENDENT METHYLTRANSFERASES SUPERFAMILY PROTEIN"/>
    <property type="match status" value="1"/>
</dbReference>
<dbReference type="HAMAP" id="MF_00074">
    <property type="entry name" value="16SrRNA_methyltr_G"/>
    <property type="match status" value="1"/>
</dbReference>
<keyword evidence="3 6" id="KW-0489">Methyltransferase</keyword>
<evidence type="ECO:0000256" key="5">
    <source>
        <dbReference type="ARBA" id="ARBA00022691"/>
    </source>
</evidence>
<evidence type="ECO:0000256" key="2">
    <source>
        <dbReference type="ARBA" id="ARBA00022552"/>
    </source>
</evidence>
<sequence>MNNCSKNEFISLFTDYINNRLNIYFEYKNYKKNGVDKNISNNIFNDVLKNKAEKYYIFYNELIEWNRKINLTSITDPKDFIEKHVIDSLMLLKLLKQNYNININKDFKDGINIIDYKDNETEDNKIKLMDIGSGGGFPGIMLKIFNPEIDLISVESIQKKCNFQKYIAGKFNFKNFDCINRNIYELKELPLVNAITTRAAFNLKELIKLIDKIKLNNANKNLPVDLFFFLTKYSEALTIEKQEFNDKILYIDKFLMYKNNYNNNKDTNNEFKLIANFKIKYIN</sequence>
<dbReference type="AlphaFoldDB" id="A0A519BQA7"/>
<evidence type="ECO:0000256" key="3">
    <source>
        <dbReference type="ARBA" id="ARBA00022603"/>
    </source>
</evidence>
<keyword evidence="5 6" id="KW-0949">S-adenosyl-L-methionine</keyword>
<comment type="subcellular location">
    <subcellularLocation>
        <location evidence="6">Cytoplasm</location>
    </subcellularLocation>
</comment>
<name>A0A519BQA7_9DELT</name>
<dbReference type="SUPFAM" id="SSF53335">
    <property type="entry name" value="S-adenosyl-L-methionine-dependent methyltransferases"/>
    <property type="match status" value="1"/>
</dbReference>
<evidence type="ECO:0000256" key="6">
    <source>
        <dbReference type="HAMAP-Rule" id="MF_00074"/>
    </source>
</evidence>
<reference evidence="7 8" key="1">
    <citation type="journal article" date="2019" name="ISME J.">
        <title>Insights into ecological role of a new deltaproteobacterial order Candidatus Acidulodesulfobacterales by metagenomics and metatranscriptomics.</title>
        <authorList>
            <person name="Tan S."/>
            <person name="Liu J."/>
            <person name="Fang Y."/>
            <person name="Hedlund B.P."/>
            <person name="Lian Z.H."/>
            <person name="Huang L.Y."/>
            <person name="Li J.T."/>
            <person name="Huang L.N."/>
            <person name="Li W.J."/>
            <person name="Jiang H.C."/>
            <person name="Dong H.L."/>
            <person name="Shu W.S."/>
        </authorList>
    </citation>
    <scope>NUCLEOTIDE SEQUENCE [LARGE SCALE GENOMIC DNA]</scope>
    <source>
        <strain evidence="7">AP1</strain>
    </source>
</reference>
<comment type="caution">
    <text evidence="7">The sequence shown here is derived from an EMBL/GenBank/DDBJ whole genome shotgun (WGS) entry which is preliminary data.</text>
</comment>
<evidence type="ECO:0000313" key="7">
    <source>
        <dbReference type="EMBL" id="RZD19467.1"/>
    </source>
</evidence>
<feature type="binding site" evidence="6">
    <location>
        <position position="137"/>
    </location>
    <ligand>
        <name>S-adenosyl-L-methionine</name>
        <dbReference type="ChEBI" id="CHEBI:59789"/>
    </ligand>
</feature>
<evidence type="ECO:0000256" key="1">
    <source>
        <dbReference type="ARBA" id="ARBA00022490"/>
    </source>
</evidence>
<dbReference type="InterPro" id="IPR003682">
    <property type="entry name" value="rRNA_ssu_MeTfrase_G"/>
</dbReference>
<feature type="binding site" evidence="6">
    <location>
        <begin position="183"/>
        <end position="184"/>
    </location>
    <ligand>
        <name>S-adenosyl-L-methionine</name>
        <dbReference type="ChEBI" id="CHEBI:59789"/>
    </ligand>
</feature>
<dbReference type="InterPro" id="IPR029063">
    <property type="entry name" value="SAM-dependent_MTases_sf"/>
</dbReference>
<comment type="function">
    <text evidence="6">Specifically methylates the N7 position of a guanine in 16S rRNA.</text>
</comment>
<evidence type="ECO:0000313" key="8">
    <source>
        <dbReference type="Proteomes" id="UP000319296"/>
    </source>
</evidence>
<feature type="binding site" evidence="6">
    <location>
        <position position="198"/>
    </location>
    <ligand>
        <name>S-adenosyl-L-methionine</name>
        <dbReference type="ChEBI" id="CHEBI:59789"/>
    </ligand>
</feature>
<dbReference type="Pfam" id="PF02527">
    <property type="entry name" value="GidB"/>
    <property type="match status" value="2"/>
</dbReference>
<organism evidence="7 8">
    <name type="scientific">Candidatus Acididesulfobacter diazotrophicus</name>
    <dbReference type="NCBI Taxonomy" id="2597226"/>
    <lineage>
        <taxon>Bacteria</taxon>
        <taxon>Deltaproteobacteria</taxon>
        <taxon>Candidatus Acidulodesulfobacterales</taxon>
        <taxon>Candidatus Acididesulfobacter</taxon>
    </lineage>
</organism>
<dbReference type="Gene3D" id="3.40.50.150">
    <property type="entry name" value="Vaccinia Virus protein VP39"/>
    <property type="match status" value="1"/>
</dbReference>